<feature type="compositionally biased region" description="Polar residues" evidence="1">
    <location>
        <begin position="233"/>
        <end position="246"/>
    </location>
</feature>
<keyword evidence="2" id="KW-0472">Membrane</keyword>
<organism evidence="4 5">
    <name type="scientific">Spiribacter insolitus</name>
    <dbReference type="NCBI Taxonomy" id="3122417"/>
    <lineage>
        <taxon>Bacteria</taxon>
        <taxon>Pseudomonadati</taxon>
        <taxon>Pseudomonadota</taxon>
        <taxon>Gammaproteobacteria</taxon>
        <taxon>Chromatiales</taxon>
        <taxon>Ectothiorhodospiraceae</taxon>
        <taxon>Spiribacter</taxon>
    </lineage>
</organism>
<protein>
    <submittedName>
        <fullName evidence="4">RodZ domain-containing protein</fullName>
    </submittedName>
</protein>
<dbReference type="InterPro" id="IPR050400">
    <property type="entry name" value="Bact_Cytoskel_RodZ"/>
</dbReference>
<keyword evidence="5" id="KW-1185">Reference proteome</keyword>
<feature type="domain" description="HTH cro/C1-type" evidence="3">
    <location>
        <begin position="23"/>
        <end position="79"/>
    </location>
</feature>
<accession>A0ABV3T995</accession>
<keyword evidence="2" id="KW-0812">Transmembrane</keyword>
<evidence type="ECO:0000259" key="3">
    <source>
        <dbReference type="SMART" id="SM00530"/>
    </source>
</evidence>
<dbReference type="PANTHER" id="PTHR34475:SF1">
    <property type="entry name" value="CYTOSKELETON PROTEIN RODZ"/>
    <property type="match status" value="1"/>
</dbReference>
<gene>
    <name evidence="4" type="ORF">V6X30_05410</name>
</gene>
<feature type="region of interest" description="Disordered" evidence="1">
    <location>
        <begin position="1"/>
        <end position="23"/>
    </location>
</feature>
<feature type="transmembrane region" description="Helical" evidence="2">
    <location>
        <begin position="122"/>
        <end position="144"/>
    </location>
</feature>
<dbReference type="Pfam" id="PF13464">
    <property type="entry name" value="RodZ_C"/>
    <property type="match status" value="1"/>
</dbReference>
<reference evidence="4 5" key="1">
    <citation type="submission" date="2024-02" db="EMBL/GenBank/DDBJ databases">
        <title>New especies of Spiribacter isolated from saline water.</title>
        <authorList>
            <person name="Leon M.J."/>
            <person name="De La Haba R."/>
            <person name="Sanchez-Porro C."/>
            <person name="Ventosa A."/>
        </authorList>
    </citation>
    <scope>NUCLEOTIDE SEQUENCE [LARGE SCALE GENOMIC DNA]</scope>
    <source>
        <strain evidence="5">ag22IC4-189</strain>
    </source>
</reference>
<feature type="compositionally biased region" description="Low complexity" evidence="1">
    <location>
        <begin position="251"/>
        <end position="267"/>
    </location>
</feature>
<proteinExistence type="predicted"/>
<sequence length="349" mass="36651">MTEQQRSGDSSNTVSQAAGPGRLVRDARLRRDMSTDQVAEALHLDRRTVEQLEADDFEALPPLTFVRGYLRAYCHLLDLDPEPVIGRLADAGITDNESPLKAHAGAEAGDARTPRPVSRGPGFLGLALGLALLIAGVVAAGWWLSRAEISIPFMGPADESTEPAPSDRASQNASSSDAAMTQAPSDGQSMGTAASKPTSESMDTDPEPAESVVAAPETETAPSMEETADSESAVDTSPTTAGVSSNEDAADSSVAVPDAPAATVDAPVAEPDELVFRFSGDSWMEVTDDRGERLLFGMAEPGEERLTGRAPFDIVIGNTSNVRLEYGDEEVDLEAYARGNVARFTLGGS</sequence>
<dbReference type="SUPFAM" id="SSF47413">
    <property type="entry name" value="lambda repressor-like DNA-binding domains"/>
    <property type="match status" value="1"/>
</dbReference>
<dbReference type="Proteomes" id="UP001556637">
    <property type="component" value="Unassembled WGS sequence"/>
</dbReference>
<feature type="region of interest" description="Disordered" evidence="1">
    <location>
        <begin position="156"/>
        <end position="267"/>
    </location>
</feature>
<dbReference type="Pfam" id="PF13413">
    <property type="entry name" value="HTH_25"/>
    <property type="match status" value="1"/>
</dbReference>
<dbReference type="EMBL" id="JBAKFF010000001">
    <property type="protein sequence ID" value="MEX0430840.1"/>
    <property type="molecule type" value="Genomic_DNA"/>
</dbReference>
<evidence type="ECO:0000256" key="1">
    <source>
        <dbReference type="SAM" id="MobiDB-lite"/>
    </source>
</evidence>
<evidence type="ECO:0000256" key="2">
    <source>
        <dbReference type="SAM" id="Phobius"/>
    </source>
</evidence>
<comment type="caution">
    <text evidence="4">The sequence shown here is derived from an EMBL/GenBank/DDBJ whole genome shotgun (WGS) entry which is preliminary data.</text>
</comment>
<dbReference type="Gene3D" id="1.10.260.40">
    <property type="entry name" value="lambda repressor-like DNA-binding domains"/>
    <property type="match status" value="1"/>
</dbReference>
<dbReference type="SMART" id="SM00530">
    <property type="entry name" value="HTH_XRE"/>
    <property type="match status" value="1"/>
</dbReference>
<dbReference type="PANTHER" id="PTHR34475">
    <property type="match status" value="1"/>
</dbReference>
<feature type="compositionally biased region" description="Polar residues" evidence="1">
    <location>
        <begin position="1"/>
        <end position="16"/>
    </location>
</feature>
<dbReference type="InterPro" id="IPR025194">
    <property type="entry name" value="RodZ-like_C"/>
</dbReference>
<feature type="compositionally biased region" description="Polar residues" evidence="1">
    <location>
        <begin position="168"/>
        <end position="201"/>
    </location>
</feature>
<keyword evidence="2" id="KW-1133">Transmembrane helix</keyword>
<name>A0ABV3T995_9GAMM</name>
<evidence type="ECO:0000313" key="4">
    <source>
        <dbReference type="EMBL" id="MEX0430840.1"/>
    </source>
</evidence>
<dbReference type="RefSeq" id="WP_367983619.1">
    <property type="nucleotide sequence ID" value="NZ_JBAKFF010000001.1"/>
</dbReference>
<dbReference type="CDD" id="cd00093">
    <property type="entry name" value="HTH_XRE"/>
    <property type="match status" value="1"/>
</dbReference>
<dbReference type="InterPro" id="IPR001387">
    <property type="entry name" value="Cro/C1-type_HTH"/>
</dbReference>
<evidence type="ECO:0000313" key="5">
    <source>
        <dbReference type="Proteomes" id="UP001556637"/>
    </source>
</evidence>
<dbReference type="InterPro" id="IPR010982">
    <property type="entry name" value="Lambda_DNA-bd_dom_sf"/>
</dbReference>